<dbReference type="PANTHER" id="PTHR10848:SF0">
    <property type="entry name" value="MEIOTIC RECOMBINATION PROTEIN SPO11"/>
    <property type="match status" value="1"/>
</dbReference>
<dbReference type="AlphaFoldDB" id="A0A0H5C4C0"/>
<evidence type="ECO:0000259" key="12">
    <source>
        <dbReference type="Pfam" id="PF21180"/>
    </source>
</evidence>
<dbReference type="GO" id="GO:0042138">
    <property type="term" value="P:meiotic DNA double-strand break formation"/>
    <property type="evidence" value="ECO:0007669"/>
    <property type="project" value="TreeGrafter"/>
</dbReference>
<dbReference type="PROSITE" id="PS52041">
    <property type="entry name" value="TOPO_IIB"/>
    <property type="match status" value="1"/>
</dbReference>
<evidence type="ECO:0000256" key="5">
    <source>
        <dbReference type="ARBA" id="ARBA00022723"/>
    </source>
</evidence>
<protein>
    <recommendedName>
        <fullName evidence="4">DNA topoisomerase (ATP-hydrolyzing)</fullName>
        <ecNumber evidence="4">5.6.2.2</ecNumber>
    </recommendedName>
</protein>
<dbReference type="GO" id="GO:0046872">
    <property type="term" value="F:metal ion binding"/>
    <property type="evidence" value="ECO:0007669"/>
    <property type="project" value="UniProtKB-KW"/>
</dbReference>
<dbReference type="PANTHER" id="PTHR10848">
    <property type="entry name" value="MEIOTIC RECOMBINATION PROTEIN SPO11"/>
    <property type="match status" value="1"/>
</dbReference>
<dbReference type="GO" id="GO:0000706">
    <property type="term" value="P:meiotic DNA double-strand break processing"/>
    <property type="evidence" value="ECO:0007669"/>
    <property type="project" value="TreeGrafter"/>
</dbReference>
<dbReference type="Pfam" id="PF21180">
    <property type="entry name" value="TOP6A-Spo11_Toprim"/>
    <property type="match status" value="1"/>
</dbReference>
<dbReference type="Proteomes" id="UP000038830">
    <property type="component" value="Unassembled WGS sequence"/>
</dbReference>
<dbReference type="EC" id="5.6.2.2" evidence="4"/>
<dbReference type="GO" id="GO:0007131">
    <property type="term" value="P:reciprocal meiotic recombination"/>
    <property type="evidence" value="ECO:0007669"/>
    <property type="project" value="TreeGrafter"/>
</dbReference>
<dbReference type="InterPro" id="IPR034136">
    <property type="entry name" value="TOPRIM_Topo6A/Spo11"/>
</dbReference>
<dbReference type="InterPro" id="IPR002815">
    <property type="entry name" value="Spo11/TopoVI_A"/>
</dbReference>
<evidence type="ECO:0000259" key="11">
    <source>
        <dbReference type="Pfam" id="PF04406"/>
    </source>
</evidence>
<gene>
    <name evidence="13" type="ORF">BN1211_3249</name>
</gene>
<evidence type="ECO:0000313" key="13">
    <source>
        <dbReference type="EMBL" id="CEP22803.1"/>
    </source>
</evidence>
<evidence type="ECO:0000256" key="2">
    <source>
        <dbReference type="ARBA" id="ARBA00001946"/>
    </source>
</evidence>
<comment type="cofactor">
    <cofactor evidence="2">
        <name>Mg(2+)</name>
        <dbReference type="ChEBI" id="CHEBI:18420"/>
    </cofactor>
</comment>
<evidence type="ECO:0000256" key="3">
    <source>
        <dbReference type="ARBA" id="ARBA00006559"/>
    </source>
</evidence>
<keyword evidence="9 10" id="KW-0413">Isomerase</keyword>
<dbReference type="SUPFAM" id="SSF56726">
    <property type="entry name" value="DNA topoisomerase IV, alpha subunit"/>
    <property type="match status" value="1"/>
</dbReference>
<dbReference type="GO" id="GO:0000228">
    <property type="term" value="C:nuclear chromosome"/>
    <property type="evidence" value="ECO:0007669"/>
    <property type="project" value="TreeGrafter"/>
</dbReference>
<dbReference type="InterPro" id="IPR036078">
    <property type="entry name" value="Spo11/TopoVI_A_sf"/>
</dbReference>
<keyword evidence="6" id="KW-0460">Magnesium</keyword>
<accession>A0A0H5C4C0</accession>
<dbReference type="GO" id="GO:0005524">
    <property type="term" value="F:ATP binding"/>
    <property type="evidence" value="ECO:0007669"/>
    <property type="project" value="InterPro"/>
</dbReference>
<keyword evidence="5" id="KW-0479">Metal-binding</keyword>
<feature type="active site" description="O-(5'-phospho-DNA)-tyrosine intermediate" evidence="10">
    <location>
        <position position="62"/>
    </location>
</feature>
<proteinExistence type="inferred from homology"/>
<reference evidence="14" key="1">
    <citation type="journal article" date="2015" name="J. Biotechnol.">
        <title>The structure of the Cyberlindnera jadinii genome and its relation to Candida utilis analyzed by the occurrence of single nucleotide polymorphisms.</title>
        <authorList>
            <person name="Rupp O."/>
            <person name="Brinkrolf K."/>
            <person name="Buerth C."/>
            <person name="Kunigo M."/>
            <person name="Schneider J."/>
            <person name="Jaenicke S."/>
            <person name="Goesmann A."/>
            <person name="Puehler A."/>
            <person name="Jaeger K.-E."/>
            <person name="Ernst J.F."/>
        </authorList>
    </citation>
    <scope>NUCLEOTIDE SEQUENCE [LARGE SCALE GENOMIC DNA]</scope>
    <source>
        <strain evidence="14">ATCC 18201 / CBS 1600 / BCRC 20928 / JCM 3617 / NBRC 0987 / NRRL Y-1542</strain>
    </source>
</reference>
<comment type="catalytic activity">
    <reaction evidence="1 10">
        <text>ATP-dependent breakage, passage and rejoining of double-stranded DNA.</text>
        <dbReference type="EC" id="5.6.2.2"/>
    </reaction>
</comment>
<dbReference type="Gene3D" id="3.40.1360.10">
    <property type="match status" value="1"/>
</dbReference>
<dbReference type="InterPro" id="IPR013049">
    <property type="entry name" value="Spo11/TopoVI_A_N"/>
</dbReference>
<organism evidence="13 14">
    <name type="scientific">Cyberlindnera jadinii (strain ATCC 18201 / CBS 1600 / BCRC 20928 / JCM 3617 / NBRC 0987 / NRRL Y-1542)</name>
    <name type="common">Torula yeast</name>
    <name type="synonym">Candida utilis</name>
    <dbReference type="NCBI Taxonomy" id="983966"/>
    <lineage>
        <taxon>Eukaryota</taxon>
        <taxon>Fungi</taxon>
        <taxon>Dikarya</taxon>
        <taxon>Ascomycota</taxon>
        <taxon>Saccharomycotina</taxon>
        <taxon>Saccharomycetes</taxon>
        <taxon>Phaffomycetales</taxon>
        <taxon>Phaffomycetaceae</taxon>
        <taxon>Cyberlindnera</taxon>
    </lineage>
</organism>
<evidence type="ECO:0000256" key="8">
    <source>
        <dbReference type="ARBA" id="ARBA00023125"/>
    </source>
</evidence>
<dbReference type="Pfam" id="PF04406">
    <property type="entry name" value="TP6A_N"/>
    <property type="match status" value="1"/>
</dbReference>
<dbReference type="GO" id="GO:0003677">
    <property type="term" value="F:DNA binding"/>
    <property type="evidence" value="ECO:0007669"/>
    <property type="project" value="UniProtKB-UniRule"/>
</dbReference>
<dbReference type="CDD" id="cd00223">
    <property type="entry name" value="TOPRIM_TopoIIB_SPO"/>
    <property type="match status" value="1"/>
</dbReference>
<evidence type="ECO:0000313" key="14">
    <source>
        <dbReference type="Proteomes" id="UP000038830"/>
    </source>
</evidence>
<dbReference type="EMBL" id="CDQK01000003">
    <property type="protein sequence ID" value="CEP22803.1"/>
    <property type="molecule type" value="Genomic_DNA"/>
</dbReference>
<feature type="domain" description="Topoisomerase 6 subunit A/Spo11 TOPRIM" evidence="12">
    <location>
        <begin position="144"/>
        <end position="286"/>
    </location>
</feature>
<keyword evidence="7 10" id="KW-0799">Topoisomerase</keyword>
<comment type="similarity">
    <text evidence="3 10">Belongs to the TOP6A family.</text>
</comment>
<evidence type="ECO:0000256" key="9">
    <source>
        <dbReference type="ARBA" id="ARBA00023235"/>
    </source>
</evidence>
<dbReference type="Gene3D" id="1.10.10.10">
    <property type="entry name" value="Winged helix-like DNA-binding domain superfamily/Winged helix DNA-binding domain"/>
    <property type="match status" value="1"/>
</dbReference>
<sequence length="304" mass="34594">MKSKRYNTFVDKLLTRQTRRCVTFPADTKAESNRFTQCIRLISLLIENLTLKNTVTRRDLYYQDVQLFKSQSVVDSLIELFTQCMNITGEELGAIAAQKGLMVGDLTLHCPNGVLTDYRCFGNAMLIPRFGNGTVITLIREVDYILIVEKEAVLSQLIKSKEKRLLICGKGYADVLTKTFVNLLSRCLPDVPILGIADFDPYGFLILENYRSGKGHLDQSCPHLQYTKASILHFIKGSSILNLTLRDFKKCVKLLHTLDLSNLRARQEVQRLMVLGKKAELDVIKDPDGELVHYIDRMCRLSLK</sequence>
<evidence type="ECO:0000256" key="1">
    <source>
        <dbReference type="ARBA" id="ARBA00000185"/>
    </source>
</evidence>
<feature type="domain" description="Spo11/DNA topoisomerase VI subunit A N-terminal" evidence="11">
    <location>
        <begin position="34"/>
        <end position="93"/>
    </location>
</feature>
<evidence type="ECO:0000256" key="6">
    <source>
        <dbReference type="ARBA" id="ARBA00022842"/>
    </source>
</evidence>
<evidence type="ECO:0000256" key="4">
    <source>
        <dbReference type="ARBA" id="ARBA00012895"/>
    </source>
</evidence>
<dbReference type="PRINTS" id="PR01550">
    <property type="entry name" value="TOP6AFAMILY"/>
</dbReference>
<evidence type="ECO:0000256" key="10">
    <source>
        <dbReference type="PROSITE-ProRule" id="PRU01385"/>
    </source>
</evidence>
<dbReference type="GO" id="GO:0003918">
    <property type="term" value="F:DNA topoisomerase type II (double strand cut, ATP-hydrolyzing) activity"/>
    <property type="evidence" value="ECO:0007669"/>
    <property type="project" value="UniProtKB-UniRule"/>
</dbReference>
<dbReference type="InterPro" id="IPR036388">
    <property type="entry name" value="WH-like_DNA-bd_sf"/>
</dbReference>
<evidence type="ECO:0000256" key="7">
    <source>
        <dbReference type="ARBA" id="ARBA00023029"/>
    </source>
</evidence>
<keyword evidence="8 10" id="KW-0238">DNA-binding</keyword>
<name>A0A0H5C4C0_CYBJN</name>